<evidence type="ECO:0000313" key="1">
    <source>
        <dbReference type="EMBL" id="QHT93277.1"/>
    </source>
</evidence>
<dbReference type="EMBL" id="MN740205">
    <property type="protein sequence ID" value="QHT93277.1"/>
    <property type="molecule type" value="Genomic_DNA"/>
</dbReference>
<proteinExistence type="predicted"/>
<sequence length="70" mass="8232">MLIIVYFYNIVEINFVMKLLFSANKTQHVINPQKYPRPKSMIATEDLKMNMIDRLKNTKTCTSCGKNKVY</sequence>
<name>A0A6C0IN25_9ZZZZ</name>
<reference evidence="1" key="1">
    <citation type="journal article" date="2020" name="Nature">
        <title>Giant virus diversity and host interactions through global metagenomics.</title>
        <authorList>
            <person name="Schulz F."/>
            <person name="Roux S."/>
            <person name="Paez-Espino D."/>
            <person name="Jungbluth S."/>
            <person name="Walsh D.A."/>
            <person name="Denef V.J."/>
            <person name="McMahon K.D."/>
            <person name="Konstantinidis K.T."/>
            <person name="Eloe-Fadrosh E.A."/>
            <person name="Kyrpides N.C."/>
            <person name="Woyke T."/>
        </authorList>
    </citation>
    <scope>NUCLEOTIDE SEQUENCE</scope>
    <source>
        <strain evidence="1">GVMAG-M-3300023210-19</strain>
    </source>
</reference>
<organism evidence="1">
    <name type="scientific">viral metagenome</name>
    <dbReference type="NCBI Taxonomy" id="1070528"/>
    <lineage>
        <taxon>unclassified sequences</taxon>
        <taxon>metagenomes</taxon>
        <taxon>organismal metagenomes</taxon>
    </lineage>
</organism>
<dbReference type="AlphaFoldDB" id="A0A6C0IN25"/>
<protein>
    <submittedName>
        <fullName evidence="1">Uncharacterized protein</fullName>
    </submittedName>
</protein>
<accession>A0A6C0IN25</accession>